<dbReference type="Gene3D" id="1.20.1640.10">
    <property type="entry name" value="Multidrug efflux transporter AcrB transmembrane domain"/>
    <property type="match status" value="2"/>
</dbReference>
<keyword evidence="9" id="KW-1185">Reference proteome</keyword>
<feature type="domain" description="SSD" evidence="7">
    <location>
        <begin position="711"/>
        <end position="827"/>
    </location>
</feature>
<feature type="transmembrane region" description="Helical" evidence="6">
    <location>
        <begin position="298"/>
        <end position="318"/>
    </location>
</feature>
<gene>
    <name evidence="8" type="ORF">BHF71_09595</name>
</gene>
<dbReference type="OrthoDB" id="9809027at2"/>
<feature type="transmembrane region" description="Helical" evidence="6">
    <location>
        <begin position="451"/>
        <end position="471"/>
    </location>
</feature>
<comment type="subcellular location">
    <subcellularLocation>
        <location evidence="1">Cell membrane</location>
        <topology evidence="1">Multi-pass membrane protein</topology>
    </subcellularLocation>
</comment>
<evidence type="ECO:0000256" key="2">
    <source>
        <dbReference type="ARBA" id="ARBA00022475"/>
    </source>
</evidence>
<sequence length="838" mass="95852">MRNTVYVKLLDLILRYKYYILTAALIVTGILGYLATGVSIDTGTYTLLPDSDEEVQAFNEISSNFGGFDNLIIVLESKQSTNMELAAEEIATKMSKLDDVVQAVDYKLPYDFIKKYFLLYMDRNKFNDMMNALAANPRILEMFKSENNLELLLASINSEEFSLSDDVFNFITDIPKDEELKDPILLGTKDLANNQLLKKLEDKYHYNEDKNKILIFLRPTNPNHDMVFFKKMVDEVTSKLDDIMKDYPEVSYKVTGMAKMMQEQQSRLNIRILIVSILALLMILLLFIIVYRRVLAPILATLPIVLALIWTLGINQIFIGRLNIVTSIFAPILMGLGIDFSIHFITVYFYERKLGNDSYGSLTKVFERTMPGIITGAITTTVAFYMLMFSEFKGLKELGFIAGTGILMSLISVFVLLPIFIMIFKGSLRYKEQEVEEVNSRYAQFLVNRKGLILLLLLLFIILPFISGLNLKFNYNTFELLPKIPSVKLQEELSEEFNNSFEYSIFSAKNIEQAREQYEEIKKTDVYSEIDSPTLYIPINQKERIDFIERITNNEQSSIKNININLANKTKVQQLLAYFNEMSNQEKKIYSNNLRSFSIQLSESMENILNTGEITIDKLPEVIKNKYLGKDGSIGTYVFLEKDMWEEGPIKKIAKVLRGIDSNVSGTNFMILELVDYIRSDLIKSSIAVFIVLFFIVYLDFRSIKVVSLVMLPVTLGFIWLLGFMSYLNIKFNVANIVAFPLIIGIGIDDGIHMVHSYIANRSRDIKYMMLQSGKAVLMTSLTSMIGFGVLYFVKDPLVSGLGLLLFVGIFFSLIISVTLLPIILDKFGKYLIVWDEK</sequence>
<dbReference type="InterPro" id="IPR000731">
    <property type="entry name" value="SSD"/>
</dbReference>
<keyword evidence="2" id="KW-1003">Cell membrane</keyword>
<evidence type="ECO:0000313" key="8">
    <source>
        <dbReference type="EMBL" id="OEF99235.1"/>
    </source>
</evidence>
<dbReference type="PANTHER" id="PTHR33406:SF13">
    <property type="entry name" value="MEMBRANE PROTEIN YDFJ"/>
    <property type="match status" value="1"/>
</dbReference>
<dbReference type="AlphaFoldDB" id="A0A1D2YUB3"/>
<feature type="transmembrane region" description="Helical" evidence="6">
    <location>
        <begin position="18"/>
        <end position="40"/>
    </location>
</feature>
<dbReference type="InterPro" id="IPR004869">
    <property type="entry name" value="MMPL_dom"/>
</dbReference>
<evidence type="ECO:0000256" key="5">
    <source>
        <dbReference type="ARBA" id="ARBA00023136"/>
    </source>
</evidence>
<dbReference type="PANTHER" id="PTHR33406">
    <property type="entry name" value="MEMBRANE PROTEIN MJ1562-RELATED"/>
    <property type="match status" value="1"/>
</dbReference>
<dbReference type="Proteomes" id="UP000243739">
    <property type="component" value="Unassembled WGS sequence"/>
</dbReference>
<evidence type="ECO:0000256" key="6">
    <source>
        <dbReference type="SAM" id="Phobius"/>
    </source>
</evidence>
<feature type="transmembrane region" description="Helical" evidence="6">
    <location>
        <begin position="324"/>
        <end position="350"/>
    </location>
</feature>
<feature type="transmembrane region" description="Helical" evidence="6">
    <location>
        <begin position="706"/>
        <end position="728"/>
    </location>
</feature>
<feature type="transmembrane region" description="Helical" evidence="6">
    <location>
        <begin position="370"/>
        <end position="388"/>
    </location>
</feature>
<organism evidence="8 9">
    <name type="scientific">Vulcanibacillus modesticaldus</name>
    <dbReference type="NCBI Taxonomy" id="337097"/>
    <lineage>
        <taxon>Bacteria</taxon>
        <taxon>Bacillati</taxon>
        <taxon>Bacillota</taxon>
        <taxon>Bacilli</taxon>
        <taxon>Bacillales</taxon>
        <taxon>Bacillaceae</taxon>
        <taxon>Vulcanibacillus</taxon>
    </lineage>
</organism>
<dbReference type="PROSITE" id="PS50156">
    <property type="entry name" value="SSD"/>
    <property type="match status" value="1"/>
</dbReference>
<proteinExistence type="predicted"/>
<name>A0A1D2YUB3_9BACI</name>
<dbReference type="InterPro" id="IPR050545">
    <property type="entry name" value="Mycobact_MmpL"/>
</dbReference>
<evidence type="ECO:0000313" key="9">
    <source>
        <dbReference type="Proteomes" id="UP000243739"/>
    </source>
</evidence>
<dbReference type="EMBL" id="MIJF01000028">
    <property type="protein sequence ID" value="OEF99235.1"/>
    <property type="molecule type" value="Genomic_DNA"/>
</dbReference>
<evidence type="ECO:0000256" key="3">
    <source>
        <dbReference type="ARBA" id="ARBA00022692"/>
    </source>
</evidence>
<keyword evidence="3 6" id="KW-0812">Transmembrane</keyword>
<keyword evidence="4 6" id="KW-1133">Transmembrane helix</keyword>
<reference evidence="8 9" key="1">
    <citation type="submission" date="2016-09" db="EMBL/GenBank/DDBJ databases">
        <title>Draft genome sequence for the type strain of Vulcanibacillus modesticaldus BR, a strictly anaerobic, moderately thermophilic, and nitrate-reducing bacterium from deep sea-hydrothermal vents of the Mid-Atlantic Ridge.</title>
        <authorList>
            <person name="Abin C.A."/>
            <person name="Hollibaugh J.T."/>
        </authorList>
    </citation>
    <scope>NUCLEOTIDE SEQUENCE [LARGE SCALE GENOMIC DNA]</scope>
    <source>
        <strain evidence="8 9">BR</strain>
    </source>
</reference>
<protein>
    <recommendedName>
        <fullName evidence="7">SSD domain-containing protein</fullName>
    </recommendedName>
</protein>
<dbReference type="Pfam" id="PF03176">
    <property type="entry name" value="MMPL"/>
    <property type="match status" value="2"/>
</dbReference>
<evidence type="ECO:0000256" key="4">
    <source>
        <dbReference type="ARBA" id="ARBA00022989"/>
    </source>
</evidence>
<feature type="transmembrane region" description="Helical" evidence="6">
    <location>
        <begin position="734"/>
        <end position="755"/>
    </location>
</feature>
<evidence type="ECO:0000256" key="1">
    <source>
        <dbReference type="ARBA" id="ARBA00004651"/>
    </source>
</evidence>
<evidence type="ECO:0000259" key="7">
    <source>
        <dbReference type="PROSITE" id="PS50156"/>
    </source>
</evidence>
<feature type="transmembrane region" description="Helical" evidence="6">
    <location>
        <begin position="400"/>
        <end position="424"/>
    </location>
</feature>
<keyword evidence="5 6" id="KW-0472">Membrane</keyword>
<feature type="transmembrane region" description="Helical" evidence="6">
    <location>
        <begin position="270"/>
        <end position="291"/>
    </location>
</feature>
<dbReference type="SUPFAM" id="SSF82866">
    <property type="entry name" value="Multidrug efflux transporter AcrB transmembrane domain"/>
    <property type="match status" value="2"/>
</dbReference>
<feature type="transmembrane region" description="Helical" evidence="6">
    <location>
        <begin position="776"/>
        <end position="794"/>
    </location>
</feature>
<dbReference type="RefSeq" id="WP_069656916.1">
    <property type="nucleotide sequence ID" value="NZ_MIJF01000028.1"/>
</dbReference>
<feature type="transmembrane region" description="Helical" evidence="6">
    <location>
        <begin position="682"/>
        <end position="699"/>
    </location>
</feature>
<accession>A0A1D2YUB3</accession>
<feature type="transmembrane region" description="Helical" evidence="6">
    <location>
        <begin position="800"/>
        <end position="825"/>
    </location>
</feature>
<comment type="caution">
    <text evidence="8">The sequence shown here is derived from an EMBL/GenBank/DDBJ whole genome shotgun (WGS) entry which is preliminary data.</text>
</comment>
<dbReference type="GO" id="GO:0005886">
    <property type="term" value="C:plasma membrane"/>
    <property type="evidence" value="ECO:0007669"/>
    <property type="project" value="UniProtKB-SubCell"/>
</dbReference>